<evidence type="ECO:0008006" key="3">
    <source>
        <dbReference type="Google" id="ProtNLM"/>
    </source>
</evidence>
<keyword evidence="2" id="KW-1185">Reference proteome</keyword>
<dbReference type="PANTHER" id="PTHR43845:SF1">
    <property type="entry name" value="BLR5969 PROTEIN"/>
    <property type="match status" value="1"/>
</dbReference>
<evidence type="ECO:0000313" key="1">
    <source>
        <dbReference type="EMBL" id="RUS24355.1"/>
    </source>
</evidence>
<name>A0A433Q3H4_9FUNG</name>
<evidence type="ECO:0000313" key="2">
    <source>
        <dbReference type="Proteomes" id="UP000274822"/>
    </source>
</evidence>
<organism evidence="1 2">
    <name type="scientific">Jimgerdemannia flammicorona</name>
    <dbReference type="NCBI Taxonomy" id="994334"/>
    <lineage>
        <taxon>Eukaryota</taxon>
        <taxon>Fungi</taxon>
        <taxon>Fungi incertae sedis</taxon>
        <taxon>Mucoromycota</taxon>
        <taxon>Mucoromycotina</taxon>
        <taxon>Endogonomycetes</taxon>
        <taxon>Endogonales</taxon>
        <taxon>Endogonaceae</taxon>
        <taxon>Jimgerdemannia</taxon>
    </lineage>
</organism>
<dbReference type="AlphaFoldDB" id="A0A433Q3H4"/>
<dbReference type="Proteomes" id="UP000274822">
    <property type="component" value="Unassembled WGS sequence"/>
</dbReference>
<comment type="caution">
    <text evidence="1">The sequence shown here is derived from an EMBL/GenBank/DDBJ whole genome shotgun (WGS) entry which is preliminary data.</text>
</comment>
<reference evidence="1 2" key="1">
    <citation type="journal article" date="2018" name="New Phytol.">
        <title>Phylogenomics of Endogonaceae and evolution of mycorrhizas within Mucoromycota.</title>
        <authorList>
            <person name="Chang Y."/>
            <person name="Desiro A."/>
            <person name="Na H."/>
            <person name="Sandor L."/>
            <person name="Lipzen A."/>
            <person name="Clum A."/>
            <person name="Barry K."/>
            <person name="Grigoriev I.V."/>
            <person name="Martin F.M."/>
            <person name="Stajich J.E."/>
            <person name="Smith M.E."/>
            <person name="Bonito G."/>
            <person name="Spatafora J.W."/>
        </authorList>
    </citation>
    <scope>NUCLEOTIDE SEQUENCE [LARGE SCALE GENOMIC DNA]</scope>
    <source>
        <strain evidence="1 2">AD002</strain>
    </source>
</reference>
<gene>
    <name evidence="1" type="ORF">BC938DRAFT_473717</name>
</gene>
<sequence>MPQPEPQFYPQPPLATYHLSTILSQASTHPIYSPLLRNATSDAPLTLQSFDFVTKDHLLSSFDHLQHTNPSFLHSIYISPTGGTRSGPTTHLYFFTSTVENRAQRALASTLLSTINVFEPTDITINLHGGVPMYRCQDLMGSLIDNCGATDLSIGSNATDAQVLAIGKRFDGNVIAAPSSRLLQFARYMYGLKRANGGEGEVGLKLKKVVFTSEPLSKAQEGFLKEALGVETVASVYGSAEAGPWGGAPPQPIADQTSTGAMGEGEVPGKGFLRSFVFDRRQMIVEIIDGGGNVLDDSTNLRSEPTQIGEPIVGEIVLTSLTRHWNPLLRYRTGDFGSLHSISTLHGTQELLKRNTDAAENLCHIIMYGRSPNSSFFLDSDYIDIVQLDRQVFANPEWDVLEWQIIIYPLSDEELKLGDGKLTGDGLEFRVVRKCEGATDGYKERLRKEIVEKVISEHVSVVVKVVDYDGLEKGRMARKVMKIVDRRI</sequence>
<dbReference type="Gene3D" id="3.40.50.12780">
    <property type="entry name" value="N-terminal domain of ligase-like"/>
    <property type="match status" value="1"/>
</dbReference>
<proteinExistence type="predicted"/>
<dbReference type="PANTHER" id="PTHR43845">
    <property type="entry name" value="BLR5969 PROTEIN"/>
    <property type="match status" value="1"/>
</dbReference>
<dbReference type="EMBL" id="RBNJ01016284">
    <property type="protein sequence ID" value="RUS24355.1"/>
    <property type="molecule type" value="Genomic_DNA"/>
</dbReference>
<accession>A0A433Q3H4</accession>
<dbReference type="InterPro" id="IPR042099">
    <property type="entry name" value="ANL_N_sf"/>
</dbReference>
<protein>
    <recommendedName>
        <fullName evidence="3">AMP-dependent synthetase/ligase domain-containing protein</fullName>
    </recommendedName>
</protein>